<feature type="transmembrane region" description="Helical" evidence="2">
    <location>
        <begin position="187"/>
        <end position="213"/>
    </location>
</feature>
<evidence type="ECO:0000256" key="1">
    <source>
        <dbReference type="SAM" id="MobiDB-lite"/>
    </source>
</evidence>
<dbReference type="InterPro" id="IPR012495">
    <property type="entry name" value="TadE-like_dom"/>
</dbReference>
<feature type="transmembrane region" description="Helical" evidence="2">
    <location>
        <begin position="28"/>
        <end position="49"/>
    </location>
</feature>
<evidence type="ECO:0000259" key="3">
    <source>
        <dbReference type="Pfam" id="PF07811"/>
    </source>
</evidence>
<keyword evidence="2" id="KW-0472">Membrane</keyword>
<dbReference type="Proteomes" id="UP001589793">
    <property type="component" value="Unassembled WGS sequence"/>
</dbReference>
<dbReference type="InterPro" id="IPR049790">
    <property type="entry name" value="Rv3655c/TadE"/>
</dbReference>
<accession>A0ABV6RF23</accession>
<feature type="compositionally biased region" description="Basic residues" evidence="1">
    <location>
        <begin position="152"/>
        <end position="166"/>
    </location>
</feature>
<dbReference type="InterPro" id="IPR021202">
    <property type="entry name" value="Rv3654c-like"/>
</dbReference>
<feature type="region of interest" description="Disordered" evidence="1">
    <location>
        <begin position="288"/>
        <end position="311"/>
    </location>
</feature>
<dbReference type="NCBIfam" id="TIGR03816">
    <property type="entry name" value="tadE_like_DECH"/>
    <property type="match status" value="1"/>
</dbReference>
<protein>
    <submittedName>
        <fullName evidence="4">Rv3654c family TadE-like protein</fullName>
    </submittedName>
</protein>
<feature type="domain" description="TadE-like" evidence="3">
    <location>
        <begin position="20"/>
        <end position="62"/>
    </location>
</feature>
<dbReference type="EMBL" id="JBHLSV010000027">
    <property type="protein sequence ID" value="MFC0675600.1"/>
    <property type="molecule type" value="Genomic_DNA"/>
</dbReference>
<organism evidence="4 5">
    <name type="scientific">Brachybacterium hainanense</name>
    <dbReference type="NCBI Taxonomy" id="1541174"/>
    <lineage>
        <taxon>Bacteria</taxon>
        <taxon>Bacillati</taxon>
        <taxon>Actinomycetota</taxon>
        <taxon>Actinomycetes</taxon>
        <taxon>Micrococcales</taxon>
        <taxon>Dermabacteraceae</taxon>
        <taxon>Brachybacterium</taxon>
    </lineage>
</organism>
<feature type="region of interest" description="Disordered" evidence="1">
    <location>
        <begin position="152"/>
        <end position="188"/>
    </location>
</feature>
<gene>
    <name evidence="4" type="ORF">ACFFF6_16740</name>
</gene>
<keyword evidence="2" id="KW-0812">Transmembrane</keyword>
<keyword evidence="2" id="KW-1133">Transmembrane helix</keyword>
<evidence type="ECO:0000313" key="4">
    <source>
        <dbReference type="EMBL" id="MFC0675600.1"/>
    </source>
</evidence>
<name>A0ABV6RF23_9MICO</name>
<keyword evidence="5" id="KW-1185">Reference proteome</keyword>
<dbReference type="RefSeq" id="WP_376982631.1">
    <property type="nucleotide sequence ID" value="NZ_JBHLSV010000027.1"/>
</dbReference>
<dbReference type="NCBIfam" id="NF041390">
    <property type="entry name" value="TadE_Rv3655c"/>
    <property type="match status" value="1"/>
</dbReference>
<reference evidence="4 5" key="1">
    <citation type="submission" date="2024-09" db="EMBL/GenBank/DDBJ databases">
        <authorList>
            <person name="Sun Q."/>
            <person name="Mori K."/>
        </authorList>
    </citation>
    <scope>NUCLEOTIDE SEQUENCE [LARGE SCALE GENOMIC DNA]</scope>
    <source>
        <strain evidence="4 5">CICC 10874</strain>
    </source>
</reference>
<dbReference type="Pfam" id="PF07811">
    <property type="entry name" value="TadE"/>
    <property type="match status" value="1"/>
</dbReference>
<feature type="region of interest" description="Disordered" evidence="1">
    <location>
        <begin position="67"/>
        <end position="87"/>
    </location>
</feature>
<evidence type="ECO:0000313" key="5">
    <source>
        <dbReference type="Proteomes" id="UP001589793"/>
    </source>
</evidence>
<sequence length="311" mass="31149">MTGRSPGSPPRSSQLREDRGAATAETAVVLPIIVALMMVIAVAGAGLSLQLRLEGAARAAARELARGESSAAARETAVRTGGSGTEVSVAGDGTWVRVEAHRTLHGPGGLLGGATWTLHADAEARLEPQLLGPDRPAVQGAGLPLLLAVHGRRPGIARPRRTRTGRGPRTGDRPPPRRPHRRGQEGSAPAAVTAWIGMAVTVIGAVSLLGLGLCAQARADTAADLAALGAADALTAGTGDPCTVAAEVARRNDAVLVSCMVEGLDVVVTAGTEAGSLPQIVGRARAGPAPLQEATSTVPRGSGPAPPGAGP</sequence>
<evidence type="ECO:0000256" key="2">
    <source>
        <dbReference type="SAM" id="Phobius"/>
    </source>
</evidence>
<proteinExistence type="predicted"/>
<comment type="caution">
    <text evidence="4">The sequence shown here is derived from an EMBL/GenBank/DDBJ whole genome shotgun (WGS) entry which is preliminary data.</text>
</comment>